<sequence length="154" mass="15738">MKRAVPVLLLSAAGLVPVWMFQPGAEEAINEVAAPPASTPPAATSTAPIVPGQTQTQAQTPAQTQAQNAARVIKGKLIKTSEGDVQLQVTFQGNKISDIAVVTAPNTAPTRKALPLLKASALKAQSAQIDTVSGATATSGGYQQSLQSAIDQAQ</sequence>
<dbReference type="OrthoDB" id="8099475at2"/>
<keyword evidence="2" id="KW-0732">Signal</keyword>
<feature type="domain" description="FMN-binding" evidence="3">
    <location>
        <begin position="81"/>
        <end position="153"/>
    </location>
</feature>
<proteinExistence type="predicted"/>
<organism evidence="4 5">
    <name type="scientific">Lentzea tibetensis</name>
    <dbReference type="NCBI Taxonomy" id="2591470"/>
    <lineage>
        <taxon>Bacteria</taxon>
        <taxon>Bacillati</taxon>
        <taxon>Actinomycetota</taxon>
        <taxon>Actinomycetes</taxon>
        <taxon>Pseudonocardiales</taxon>
        <taxon>Pseudonocardiaceae</taxon>
        <taxon>Lentzea</taxon>
    </lineage>
</organism>
<dbReference type="GO" id="GO:0010181">
    <property type="term" value="F:FMN binding"/>
    <property type="evidence" value="ECO:0007669"/>
    <property type="project" value="InterPro"/>
</dbReference>
<gene>
    <name evidence="4" type="ORF">FKR81_15995</name>
</gene>
<evidence type="ECO:0000256" key="1">
    <source>
        <dbReference type="SAM" id="MobiDB-lite"/>
    </source>
</evidence>
<keyword evidence="5" id="KW-1185">Reference proteome</keyword>
<feature type="signal peptide" evidence="2">
    <location>
        <begin position="1"/>
        <end position="25"/>
    </location>
</feature>
<accession>A0A563EUF1</accession>
<dbReference type="GO" id="GO:0016020">
    <property type="term" value="C:membrane"/>
    <property type="evidence" value="ECO:0007669"/>
    <property type="project" value="InterPro"/>
</dbReference>
<dbReference type="RefSeq" id="WP_146352693.1">
    <property type="nucleotide sequence ID" value="NZ_VOBR01000009.1"/>
</dbReference>
<dbReference type="Pfam" id="PF04205">
    <property type="entry name" value="FMN_bind"/>
    <property type="match status" value="1"/>
</dbReference>
<dbReference type="SMART" id="SM00900">
    <property type="entry name" value="FMN_bind"/>
    <property type="match status" value="1"/>
</dbReference>
<evidence type="ECO:0000256" key="2">
    <source>
        <dbReference type="SAM" id="SignalP"/>
    </source>
</evidence>
<dbReference type="EMBL" id="VOBR01000009">
    <property type="protein sequence ID" value="TWP51131.1"/>
    <property type="molecule type" value="Genomic_DNA"/>
</dbReference>
<dbReference type="Gene3D" id="3.90.1010.20">
    <property type="match status" value="1"/>
</dbReference>
<dbReference type="InterPro" id="IPR007329">
    <property type="entry name" value="FMN-bd"/>
</dbReference>
<reference evidence="4 5" key="1">
    <citation type="submission" date="2019-07" db="EMBL/GenBank/DDBJ databases">
        <title>Lentzea xizangensis sp. nov., isolated from Qinghai-Tibetan Plateau Soils.</title>
        <authorList>
            <person name="Huang J."/>
        </authorList>
    </citation>
    <scope>NUCLEOTIDE SEQUENCE [LARGE SCALE GENOMIC DNA]</scope>
    <source>
        <strain evidence="4 5">FXJ1.1311</strain>
    </source>
</reference>
<dbReference type="Proteomes" id="UP000316639">
    <property type="component" value="Unassembled WGS sequence"/>
</dbReference>
<dbReference type="AlphaFoldDB" id="A0A563EUF1"/>
<name>A0A563EUF1_9PSEU</name>
<evidence type="ECO:0000259" key="3">
    <source>
        <dbReference type="SMART" id="SM00900"/>
    </source>
</evidence>
<evidence type="ECO:0000313" key="4">
    <source>
        <dbReference type="EMBL" id="TWP51131.1"/>
    </source>
</evidence>
<feature type="region of interest" description="Disordered" evidence="1">
    <location>
        <begin position="35"/>
        <end position="62"/>
    </location>
</feature>
<feature type="chain" id="PRO_5038466506" evidence="2">
    <location>
        <begin position="26"/>
        <end position="154"/>
    </location>
</feature>
<feature type="region of interest" description="Disordered" evidence="1">
    <location>
        <begin position="134"/>
        <end position="154"/>
    </location>
</feature>
<comment type="caution">
    <text evidence="4">The sequence shown here is derived from an EMBL/GenBank/DDBJ whole genome shotgun (WGS) entry which is preliminary data.</text>
</comment>
<protein>
    <submittedName>
        <fullName evidence="4">FMN-binding protein</fullName>
    </submittedName>
</protein>
<evidence type="ECO:0000313" key="5">
    <source>
        <dbReference type="Proteomes" id="UP000316639"/>
    </source>
</evidence>